<reference evidence="1" key="1">
    <citation type="submission" date="2021-01" db="EMBL/GenBank/DDBJ databases">
        <title>Whole genome shotgun sequence of Spirilliplanes yamanashiensis NBRC 15828.</title>
        <authorList>
            <person name="Komaki H."/>
            <person name="Tamura T."/>
        </authorList>
    </citation>
    <scope>NUCLEOTIDE SEQUENCE</scope>
    <source>
        <strain evidence="1">NBRC 15828</strain>
    </source>
</reference>
<organism evidence="1 2">
    <name type="scientific">Spirilliplanes yamanashiensis</name>
    <dbReference type="NCBI Taxonomy" id="42233"/>
    <lineage>
        <taxon>Bacteria</taxon>
        <taxon>Bacillati</taxon>
        <taxon>Actinomycetota</taxon>
        <taxon>Actinomycetes</taxon>
        <taxon>Micromonosporales</taxon>
        <taxon>Micromonosporaceae</taxon>
        <taxon>Spirilliplanes</taxon>
    </lineage>
</organism>
<dbReference type="EMBL" id="BOOY01000039">
    <property type="protein sequence ID" value="GIJ06210.1"/>
    <property type="molecule type" value="Genomic_DNA"/>
</dbReference>
<gene>
    <name evidence="1" type="ORF">Sya03_55620</name>
</gene>
<sequence length="281" mass="30577">MGVDPLAPLPGRPSLGPLKTDLSPALRATLLRWVETQLLPTQAGDRVLAVATALDIPLLDAFADEDVIGSLEYFWRESDGQLLDVVHATLHVLANSGIVFRPPQPYEEVEKHLALGRSVWQATATGLVRRVEAATQAALEWTTMTADAASAELKEAWEKATSREGDPSDAWDHAIKAVEAVLIPIVVPTQVGPHLGHVLGQLDRHGQLWEPGLRYNQTKPPDSSPRSPVEALVGVLRLIYPNPDRHVGPGHRTPTAAEARVVVQLAMTVVQWAREGLIVKR</sequence>
<evidence type="ECO:0000313" key="2">
    <source>
        <dbReference type="Proteomes" id="UP000652013"/>
    </source>
</evidence>
<keyword evidence="2" id="KW-1185">Reference proteome</keyword>
<name>A0A8J4DMI7_9ACTN</name>
<comment type="caution">
    <text evidence="1">The sequence shown here is derived from an EMBL/GenBank/DDBJ whole genome shotgun (WGS) entry which is preliminary data.</text>
</comment>
<dbReference type="AlphaFoldDB" id="A0A8J4DMI7"/>
<proteinExistence type="predicted"/>
<accession>A0A8J4DMI7</accession>
<evidence type="ECO:0000313" key="1">
    <source>
        <dbReference type="EMBL" id="GIJ06210.1"/>
    </source>
</evidence>
<dbReference type="Proteomes" id="UP000652013">
    <property type="component" value="Unassembled WGS sequence"/>
</dbReference>
<protein>
    <submittedName>
        <fullName evidence="1">Uncharacterized protein</fullName>
    </submittedName>
</protein>